<sequence>MQIQIIQFVQILAVVRCSQVIDSRSQNALYVANYCPAIKHCLEGTHVMCMYYNPDRTMGPLCRNYITITITPQMVRQILKEVNEIRMRVASGKETGKDGRPLPRAYGMMKMFWDSELATLAQVLADKCMGLREDECRATDTFPNPSQIITLVNFKVPNWDYLSRNTTSRGLNKEKISFATEKAMRSLHAVKRLVIPNTVYDCPALESIPDMGTRSYLKLIRGKATHIGCGISAYRRYQISATGAQNIYNSIQLVCNISDEPQKSQPIYTTDPPIPGTGFTDTCGCPHGYRETTGCLCERSSSVSRGREDKQKYELPEINEVQTTLTDGPINDPVGPFTEGKPKVAILPIFEIQDVPPNSYEPENDVEYQFHRSFGNRSFFPDEHSMEENEISNEIAYKEISNDITKLHKILRTNRLHNMPNKVHNKELEVNDVMISEELKPERYKIYNSLEHNIDSYTENEDKDSDRKFLSILDHLEKAVQDVELEEMEKHLHKVRNYMQHKINSRDGDSHMDERRHWPRDRKINEHTLEDKDMNAINQKYMNNERKYSDEKSYYNERLDEIEDNTLPPARKQENINRYENKVQEFKTGNDVPENLVHEKHSVSDHNNKMDKEQERRPTVYKRHKPDKKTSTTHKDRYYISDRAML</sequence>
<dbReference type="EMBL" id="JACKWZ010000226">
    <property type="protein sequence ID" value="KAF9411402.1"/>
    <property type="molecule type" value="Genomic_DNA"/>
</dbReference>
<feature type="region of interest" description="Disordered" evidence="3">
    <location>
        <begin position="600"/>
        <end position="636"/>
    </location>
</feature>
<keyword evidence="2" id="KW-0964">Secreted</keyword>
<dbReference type="GO" id="GO:0005576">
    <property type="term" value="C:extracellular region"/>
    <property type="evidence" value="ECO:0007669"/>
    <property type="project" value="UniProtKB-SubCell"/>
</dbReference>
<accession>A0A835GAD3</accession>
<keyword evidence="6" id="KW-1185">Reference proteome</keyword>
<reference evidence="5" key="1">
    <citation type="submission" date="2020-08" db="EMBL/GenBank/DDBJ databases">
        <title>Spodoptera exigua strain:BAW_Kor-Di-RS1 Genome sequencing and assembly.</title>
        <authorList>
            <person name="Kim J."/>
            <person name="Nam H.Y."/>
            <person name="Kwon M."/>
            <person name="Choi J.H."/>
            <person name="Cho S.R."/>
            <person name="Kim G.-H."/>
        </authorList>
    </citation>
    <scope>NUCLEOTIDE SEQUENCE</scope>
    <source>
        <strain evidence="5">BAW_Kor-Di-RS1</strain>
        <tissue evidence="5">Whole-body</tissue>
    </source>
</reference>
<dbReference type="AlphaFoldDB" id="A0A835GAD3"/>
<dbReference type="CDD" id="cd05380">
    <property type="entry name" value="CAP_euk"/>
    <property type="match status" value="1"/>
</dbReference>
<dbReference type="InterPro" id="IPR002413">
    <property type="entry name" value="V5_allergen-like"/>
</dbReference>
<dbReference type="InterPro" id="IPR035940">
    <property type="entry name" value="CAP_sf"/>
</dbReference>
<evidence type="ECO:0000256" key="2">
    <source>
        <dbReference type="ARBA" id="ARBA00022525"/>
    </source>
</evidence>
<evidence type="ECO:0000256" key="1">
    <source>
        <dbReference type="ARBA" id="ARBA00004613"/>
    </source>
</evidence>
<evidence type="ECO:0000313" key="5">
    <source>
        <dbReference type="EMBL" id="KAF9411402.1"/>
    </source>
</evidence>
<feature type="domain" description="SCP" evidence="4">
    <location>
        <begin position="80"/>
        <end position="235"/>
    </location>
</feature>
<organism evidence="5 6">
    <name type="scientific">Spodoptera exigua</name>
    <name type="common">Beet armyworm</name>
    <name type="synonym">Noctua fulgens</name>
    <dbReference type="NCBI Taxonomy" id="7107"/>
    <lineage>
        <taxon>Eukaryota</taxon>
        <taxon>Metazoa</taxon>
        <taxon>Ecdysozoa</taxon>
        <taxon>Arthropoda</taxon>
        <taxon>Hexapoda</taxon>
        <taxon>Insecta</taxon>
        <taxon>Pterygota</taxon>
        <taxon>Neoptera</taxon>
        <taxon>Endopterygota</taxon>
        <taxon>Lepidoptera</taxon>
        <taxon>Glossata</taxon>
        <taxon>Ditrysia</taxon>
        <taxon>Noctuoidea</taxon>
        <taxon>Noctuidae</taxon>
        <taxon>Amphipyrinae</taxon>
        <taxon>Spodoptera</taxon>
    </lineage>
</organism>
<dbReference type="InterPro" id="IPR014044">
    <property type="entry name" value="CAP_dom"/>
</dbReference>
<comment type="caution">
    <text evidence="5">The sequence shown here is derived from an EMBL/GenBank/DDBJ whole genome shotgun (WGS) entry which is preliminary data.</text>
</comment>
<proteinExistence type="predicted"/>
<comment type="subcellular location">
    <subcellularLocation>
        <location evidence="1">Secreted</location>
    </subcellularLocation>
</comment>
<dbReference type="PRINTS" id="PR00838">
    <property type="entry name" value="V5ALLERGEN"/>
</dbReference>
<gene>
    <name evidence="5" type="ORF">HW555_009803</name>
</gene>
<evidence type="ECO:0000313" key="6">
    <source>
        <dbReference type="Proteomes" id="UP000648187"/>
    </source>
</evidence>
<protein>
    <recommendedName>
        <fullName evidence="4">SCP domain-containing protein</fullName>
    </recommendedName>
</protein>
<dbReference type="Gene3D" id="3.40.33.10">
    <property type="entry name" value="CAP"/>
    <property type="match status" value="1"/>
</dbReference>
<evidence type="ECO:0000256" key="3">
    <source>
        <dbReference type="SAM" id="MobiDB-lite"/>
    </source>
</evidence>
<feature type="compositionally biased region" description="Basic and acidic residues" evidence="3">
    <location>
        <begin position="600"/>
        <end position="618"/>
    </location>
</feature>
<dbReference type="Pfam" id="PF00188">
    <property type="entry name" value="CAP"/>
    <property type="match status" value="1"/>
</dbReference>
<name>A0A835GAD3_SPOEX</name>
<dbReference type="SUPFAM" id="SSF55797">
    <property type="entry name" value="PR-1-like"/>
    <property type="match status" value="1"/>
</dbReference>
<dbReference type="Proteomes" id="UP000648187">
    <property type="component" value="Unassembled WGS sequence"/>
</dbReference>
<evidence type="ECO:0000259" key="4">
    <source>
        <dbReference type="Pfam" id="PF00188"/>
    </source>
</evidence>